<protein>
    <submittedName>
        <fullName evidence="1">Uncharacterized protein</fullName>
    </submittedName>
</protein>
<dbReference type="RefSeq" id="WP_010578625.1">
    <property type="nucleotide sequence ID" value="NZ_AHMT02000020.1"/>
</dbReference>
<reference evidence="1" key="1">
    <citation type="submission" date="2013-05" db="EMBL/GenBank/DDBJ databases">
        <authorList>
            <person name="Harkins D.M."/>
            <person name="Durkin A.S."/>
            <person name="Brinkac L.M."/>
            <person name="Haft D.H."/>
            <person name="Selengut J.D."/>
            <person name="Sanka R."/>
            <person name="DePew J."/>
            <person name="Purushe J."/>
            <person name="Hartskeerl R.A."/>
            <person name="Ahmed A."/>
            <person name="van der Linden H."/>
            <person name="Goris M.G.A."/>
            <person name="Vinetz J.M."/>
            <person name="Sutton G.G."/>
            <person name="Nierman W.C."/>
            <person name="Fouts D.E."/>
        </authorList>
    </citation>
    <scope>NUCLEOTIDE SEQUENCE [LARGE SCALE GENOMIC DNA]</scope>
    <source>
        <strain evidence="1">L 60</strain>
    </source>
</reference>
<dbReference type="EMBL" id="AHMT02000020">
    <property type="protein sequence ID" value="EQA63315.1"/>
    <property type="molecule type" value="Genomic_DNA"/>
</dbReference>
<evidence type="ECO:0000313" key="1">
    <source>
        <dbReference type="EMBL" id="EQA63315.1"/>
    </source>
</evidence>
<keyword evidence="2" id="KW-1185">Reference proteome</keyword>
<comment type="caution">
    <text evidence="1">The sequence shown here is derived from an EMBL/GenBank/DDBJ whole genome shotgun (WGS) entry which is preliminary data.</text>
</comment>
<name>V6HZG7_9LEPT</name>
<organism evidence="1 2">
    <name type="scientific">Leptospira alexanderi serovar Manhao 3 str. L 60</name>
    <dbReference type="NCBI Taxonomy" id="1049759"/>
    <lineage>
        <taxon>Bacteria</taxon>
        <taxon>Pseudomonadati</taxon>
        <taxon>Spirochaetota</taxon>
        <taxon>Spirochaetia</taxon>
        <taxon>Leptospirales</taxon>
        <taxon>Leptospiraceae</taxon>
        <taxon>Leptospira</taxon>
    </lineage>
</organism>
<dbReference type="AlphaFoldDB" id="V6HZG7"/>
<sequence length="62" mass="7076">MSESIAKNPYTRFEKKDGKPVLLQDFIPFDFPLSIQKTVGSSDLFLKGKKHTSDLYNLQVTL</sequence>
<accession>V6HZG7</accession>
<proteinExistence type="predicted"/>
<dbReference type="OrthoDB" id="9799365at2"/>
<dbReference type="Proteomes" id="UP000018747">
    <property type="component" value="Unassembled WGS sequence"/>
</dbReference>
<gene>
    <name evidence="1" type="ORF">LEP1GSC062_4500</name>
</gene>
<evidence type="ECO:0000313" key="2">
    <source>
        <dbReference type="Proteomes" id="UP000018747"/>
    </source>
</evidence>